<dbReference type="OrthoDB" id="514964at2759"/>
<dbReference type="InterPro" id="IPR012340">
    <property type="entry name" value="NA-bd_OB-fold"/>
</dbReference>
<evidence type="ECO:0000259" key="2">
    <source>
        <dbReference type="PROSITE" id="PS50126"/>
    </source>
</evidence>
<feature type="compositionally biased region" description="Basic and acidic residues" evidence="1">
    <location>
        <begin position="665"/>
        <end position="681"/>
    </location>
</feature>
<feature type="compositionally biased region" description="Basic and acidic residues" evidence="1">
    <location>
        <begin position="621"/>
        <end position="640"/>
    </location>
</feature>
<dbReference type="STRING" id="41875.K8EC88"/>
<dbReference type="KEGG" id="bpg:Bathy03g01490"/>
<evidence type="ECO:0000313" key="4">
    <source>
        <dbReference type="Proteomes" id="UP000198341"/>
    </source>
</evidence>
<dbReference type="GO" id="GO:0003676">
    <property type="term" value="F:nucleic acid binding"/>
    <property type="evidence" value="ECO:0007669"/>
    <property type="project" value="InterPro"/>
</dbReference>
<feature type="region of interest" description="Disordered" evidence="1">
    <location>
        <begin position="346"/>
        <end position="371"/>
    </location>
</feature>
<feature type="compositionally biased region" description="Basic and acidic residues" evidence="1">
    <location>
        <begin position="346"/>
        <end position="355"/>
    </location>
</feature>
<dbReference type="GeneID" id="19016687"/>
<feature type="region of interest" description="Disordered" evidence="1">
    <location>
        <begin position="621"/>
        <end position="831"/>
    </location>
</feature>
<feature type="region of interest" description="Disordered" evidence="1">
    <location>
        <begin position="287"/>
        <end position="309"/>
    </location>
</feature>
<sequence>MPNAPPESVAWLPPLDRLSFAEDDEYENSEKNLTMRNERTYESKSGESAYTIARKDGESTIDDENEEEFIEYKEKVERVQDVMEFISKNKNWLKLARTQKMREYRAKTGLVDARLDEEEEEDAAAEGVTVPEAFEHETFLDERGNITGRALYVCITSFWLRVYYNLAQFELNASELDDITNRALVPKEKVSEWFEFARTNYNKLSAKESKEYYDCEMVKLKKFEQLVDEDFQEAYRTNNGLRLQRYYGEVEGFAAAGGFGMTKTDVEYDPLYRAMVKFDELVESERVAKEEEERKKQEEENQTLDRDQLERIFQDGSAEHPYLLDRKASETSGRWSTLETDFDQKLTLKKNHPEDPTDTGDEDDGQEWLKDGGWEALPDHTAVDARDGSALKFVGVKHAEDPETGKVTSDWNEAYDFSTWMYERPANATKYPVLDSIDQNELLHLNKTQMPSAAEMQTYESARKLVAGDDRNADRKIGEPDRKMLTRLEVGETLKAKVKSLDLYHGALVDCGTEIDGLIPIAEADIPRARVFLAVGSELEVKVSRVHAKFWRIRFPLEVMPVEQKILDELKNGHPHDYDNPPINIYQGESDEFAFLDAGRDIRSAEAIAIATKRREEALEKRRMLERRDKSSMKRYEKAAKRATLASQAKPSSEEEEEEDDDDEMSPKKSAEDLEIEDAHKISSKIRQQFEEEEEAALNKNGPPLGGGDDSARIPLKPRSSRQDEEDAEEGITPNRAAEDLQVAKLREGKAFVDPEADDLRGGFFGVNEEEDDLFDDDEDDDDDEDRRRGSGSTRASNSVLGIDEDDVDDEDDDIDADDEEDHFNFDDDED</sequence>
<dbReference type="Proteomes" id="UP000198341">
    <property type="component" value="Chromosome 3"/>
</dbReference>
<feature type="compositionally biased region" description="Acidic residues" evidence="1">
    <location>
        <begin position="768"/>
        <end position="785"/>
    </location>
</feature>
<dbReference type="SMART" id="SM00316">
    <property type="entry name" value="S1"/>
    <property type="match status" value="1"/>
</dbReference>
<dbReference type="InterPro" id="IPR003029">
    <property type="entry name" value="S1_domain"/>
</dbReference>
<evidence type="ECO:0000256" key="1">
    <source>
        <dbReference type="SAM" id="MobiDB-lite"/>
    </source>
</evidence>
<feature type="compositionally biased region" description="Acidic residues" evidence="1">
    <location>
        <begin position="803"/>
        <end position="831"/>
    </location>
</feature>
<feature type="compositionally biased region" description="Basic and acidic residues" evidence="1">
    <location>
        <begin position="36"/>
        <end position="45"/>
    </location>
</feature>
<dbReference type="RefSeq" id="XP_007514170.1">
    <property type="nucleotide sequence ID" value="XM_007514108.1"/>
</dbReference>
<feature type="compositionally biased region" description="Polar residues" evidence="1">
    <location>
        <begin position="791"/>
        <end position="800"/>
    </location>
</feature>
<name>K8EC88_9CHLO</name>
<protein>
    <recommendedName>
        <fullName evidence="2">S1 motif domain-containing protein</fullName>
    </recommendedName>
</protein>
<feature type="compositionally biased region" description="Acidic residues" evidence="1">
    <location>
        <begin position="654"/>
        <end position="664"/>
    </location>
</feature>
<accession>K8EC88</accession>
<dbReference type="EMBL" id="FO082276">
    <property type="protein sequence ID" value="CCO15607.1"/>
    <property type="molecule type" value="Genomic_DNA"/>
</dbReference>
<keyword evidence="4" id="KW-1185">Reference proteome</keyword>
<dbReference type="Gene3D" id="2.40.50.140">
    <property type="entry name" value="Nucleic acid-binding proteins"/>
    <property type="match status" value="1"/>
</dbReference>
<feature type="region of interest" description="Disordered" evidence="1">
    <location>
        <begin position="25"/>
        <end position="49"/>
    </location>
</feature>
<feature type="compositionally biased region" description="Basic and acidic residues" evidence="1">
    <location>
        <begin position="745"/>
        <end position="761"/>
    </location>
</feature>
<evidence type="ECO:0000313" key="3">
    <source>
        <dbReference type="EMBL" id="CCO15607.1"/>
    </source>
</evidence>
<dbReference type="Pfam" id="PF00575">
    <property type="entry name" value="S1"/>
    <property type="match status" value="1"/>
</dbReference>
<dbReference type="PROSITE" id="PS50126">
    <property type="entry name" value="S1"/>
    <property type="match status" value="1"/>
</dbReference>
<feature type="domain" description="S1 motif" evidence="2">
    <location>
        <begin position="491"/>
        <end position="560"/>
    </location>
</feature>
<gene>
    <name evidence="3" type="ORF">Bathy03g01490</name>
</gene>
<organism evidence="3 4">
    <name type="scientific">Bathycoccus prasinos</name>
    <dbReference type="NCBI Taxonomy" id="41875"/>
    <lineage>
        <taxon>Eukaryota</taxon>
        <taxon>Viridiplantae</taxon>
        <taxon>Chlorophyta</taxon>
        <taxon>Mamiellophyceae</taxon>
        <taxon>Mamiellales</taxon>
        <taxon>Bathycoccaceae</taxon>
        <taxon>Bathycoccus</taxon>
    </lineage>
</organism>
<feature type="compositionally biased region" description="Acidic residues" evidence="1">
    <location>
        <begin position="356"/>
        <end position="366"/>
    </location>
</feature>
<proteinExistence type="predicted"/>
<dbReference type="AlphaFoldDB" id="K8EC88"/>
<reference evidence="3 4" key="1">
    <citation type="submission" date="2011-10" db="EMBL/GenBank/DDBJ databases">
        <authorList>
            <person name="Genoscope - CEA"/>
        </authorList>
    </citation>
    <scope>NUCLEOTIDE SEQUENCE [LARGE SCALE GENOMIC DNA]</scope>
    <source>
        <strain evidence="3 4">RCC 1105</strain>
    </source>
</reference>
<dbReference type="SUPFAM" id="SSF50249">
    <property type="entry name" value="Nucleic acid-binding proteins"/>
    <property type="match status" value="1"/>
</dbReference>